<dbReference type="SUPFAM" id="SSF57756">
    <property type="entry name" value="Retrovirus zinc finger-like domains"/>
    <property type="match status" value="1"/>
</dbReference>
<sequence length="165" mass="18973">MQNSQPFSPRYPLLPISSSSQPYVPAQMAPRQLLKCYYCLKEGHFSIRCNHLTEDLEKKIVLEHGGTYLFPNFQRVPTEGPTSVKDLVKQFAKEQEDFTKKMMEKTNSPPNKQETAVIEESKGEKAAAIAQIEEWGNWKPPQISPENENIQINVGRRQIKQRVSR</sequence>
<gene>
    <name evidence="2" type="ORF">O181_096225</name>
</gene>
<proteinExistence type="predicted"/>
<dbReference type="GO" id="GO:0008270">
    <property type="term" value="F:zinc ion binding"/>
    <property type="evidence" value="ECO:0007669"/>
    <property type="project" value="InterPro"/>
</dbReference>
<evidence type="ECO:0000313" key="2">
    <source>
        <dbReference type="EMBL" id="MBW0556510.1"/>
    </source>
</evidence>
<dbReference type="EMBL" id="AVOT02064014">
    <property type="protein sequence ID" value="MBW0556510.1"/>
    <property type="molecule type" value="Genomic_DNA"/>
</dbReference>
<evidence type="ECO:0000313" key="3">
    <source>
        <dbReference type="Proteomes" id="UP000765509"/>
    </source>
</evidence>
<reference evidence="2" key="1">
    <citation type="submission" date="2021-03" db="EMBL/GenBank/DDBJ databases">
        <title>Draft genome sequence of rust myrtle Austropuccinia psidii MF-1, a brazilian biotype.</title>
        <authorList>
            <person name="Quecine M.C."/>
            <person name="Pachon D.M.R."/>
            <person name="Bonatelli M.L."/>
            <person name="Correr F.H."/>
            <person name="Franceschini L.M."/>
            <person name="Leite T.F."/>
            <person name="Margarido G.R.A."/>
            <person name="Almeida C.A."/>
            <person name="Ferrarezi J.A."/>
            <person name="Labate C.A."/>
        </authorList>
    </citation>
    <scope>NUCLEOTIDE SEQUENCE</scope>
    <source>
        <strain evidence="2">MF-1</strain>
    </source>
</reference>
<keyword evidence="3" id="KW-1185">Reference proteome</keyword>
<name>A0A9Q3J775_9BASI</name>
<dbReference type="OrthoDB" id="2518564at2759"/>
<keyword evidence="1" id="KW-0507">mRNA processing</keyword>
<comment type="caution">
    <text evidence="2">The sequence shown here is derived from an EMBL/GenBank/DDBJ whole genome shotgun (WGS) entry which is preliminary data.</text>
</comment>
<dbReference type="InterPro" id="IPR036875">
    <property type="entry name" value="Znf_CCHC_sf"/>
</dbReference>
<protein>
    <recommendedName>
        <fullName evidence="4">CCHC-type domain-containing protein</fullName>
    </recommendedName>
</protein>
<evidence type="ECO:0008006" key="4">
    <source>
        <dbReference type="Google" id="ProtNLM"/>
    </source>
</evidence>
<accession>A0A9Q3J775</accession>
<dbReference type="AlphaFoldDB" id="A0A9Q3J775"/>
<dbReference type="GO" id="GO:0006397">
    <property type="term" value="P:mRNA processing"/>
    <property type="evidence" value="ECO:0007669"/>
    <property type="project" value="UniProtKB-KW"/>
</dbReference>
<dbReference type="GO" id="GO:0003676">
    <property type="term" value="F:nucleic acid binding"/>
    <property type="evidence" value="ECO:0007669"/>
    <property type="project" value="InterPro"/>
</dbReference>
<organism evidence="2 3">
    <name type="scientific">Austropuccinia psidii MF-1</name>
    <dbReference type="NCBI Taxonomy" id="1389203"/>
    <lineage>
        <taxon>Eukaryota</taxon>
        <taxon>Fungi</taxon>
        <taxon>Dikarya</taxon>
        <taxon>Basidiomycota</taxon>
        <taxon>Pucciniomycotina</taxon>
        <taxon>Pucciniomycetes</taxon>
        <taxon>Pucciniales</taxon>
        <taxon>Sphaerophragmiaceae</taxon>
        <taxon>Austropuccinia</taxon>
    </lineage>
</organism>
<dbReference type="Proteomes" id="UP000765509">
    <property type="component" value="Unassembled WGS sequence"/>
</dbReference>
<evidence type="ECO:0000256" key="1">
    <source>
        <dbReference type="ARBA" id="ARBA00022664"/>
    </source>
</evidence>